<dbReference type="AlphaFoldDB" id="A0A6J2WRL4"/>
<dbReference type="Pfam" id="PF14542">
    <property type="entry name" value="Acetyltransf_CG"/>
    <property type="match status" value="1"/>
</dbReference>
<proteinExistence type="inferred from homology"/>
<sequence length="131" mass="14642">MLSFRNSLLEGTRAVVSYLSTNTARFCVSGSELKLNVLHDRQNQCFTINLDNAGSTESAILRYNHEGNGRIHLLSTTVPESFRGRGVAAHLAKAAMDFVVNENLKANVSCWYIKKYVDENPHLGYKNHVVD</sequence>
<dbReference type="OrthoDB" id="74247at2759"/>
<dbReference type="PANTHER" id="PTHR31435:SF9">
    <property type="entry name" value="PROTEIN NATD1"/>
    <property type="match status" value="1"/>
</dbReference>
<dbReference type="PROSITE" id="PS51729">
    <property type="entry name" value="GNAT_YJDJ"/>
    <property type="match status" value="1"/>
</dbReference>
<protein>
    <recommendedName>
        <fullName evidence="2">Protein NATD1</fullName>
    </recommendedName>
    <alternativeName>
        <fullName evidence="3">N-acetyltransferase domain-containing protein 1</fullName>
    </alternativeName>
</protein>
<dbReference type="GeneID" id="115826697"/>
<evidence type="ECO:0000256" key="1">
    <source>
        <dbReference type="ARBA" id="ARBA00006233"/>
    </source>
</evidence>
<evidence type="ECO:0000259" key="4">
    <source>
        <dbReference type="PROSITE" id="PS51729"/>
    </source>
</evidence>
<evidence type="ECO:0000256" key="3">
    <source>
        <dbReference type="ARBA" id="ARBA00031876"/>
    </source>
</evidence>
<dbReference type="RefSeq" id="XP_030646442.1">
    <property type="nucleotide sequence ID" value="XM_030790582.1"/>
</dbReference>
<dbReference type="PANTHER" id="PTHR31435">
    <property type="entry name" value="PROTEIN NATD1"/>
    <property type="match status" value="1"/>
</dbReference>
<organism evidence="5 6">
    <name type="scientific">Chanos chanos</name>
    <name type="common">Milkfish</name>
    <name type="synonym">Mugil chanos</name>
    <dbReference type="NCBI Taxonomy" id="29144"/>
    <lineage>
        <taxon>Eukaryota</taxon>
        <taxon>Metazoa</taxon>
        <taxon>Chordata</taxon>
        <taxon>Craniata</taxon>
        <taxon>Vertebrata</taxon>
        <taxon>Euteleostomi</taxon>
        <taxon>Actinopterygii</taxon>
        <taxon>Neopterygii</taxon>
        <taxon>Teleostei</taxon>
        <taxon>Ostariophysi</taxon>
        <taxon>Gonorynchiformes</taxon>
        <taxon>Chanidae</taxon>
        <taxon>Chanos</taxon>
    </lineage>
</organism>
<evidence type="ECO:0000313" key="6">
    <source>
        <dbReference type="RefSeq" id="XP_030646442.1"/>
    </source>
</evidence>
<dbReference type="FunCoup" id="A0A6J2WRL4">
    <property type="interactions" value="1"/>
</dbReference>
<gene>
    <name evidence="6" type="primary">im:6904045</name>
</gene>
<dbReference type="InterPro" id="IPR031165">
    <property type="entry name" value="GNAT_YJDJ"/>
</dbReference>
<name>A0A6J2WRL4_CHACN</name>
<dbReference type="InterPro" id="IPR045057">
    <property type="entry name" value="Gcn5-rel_NAT"/>
</dbReference>
<accession>A0A6J2WRL4</accession>
<keyword evidence="5" id="KW-1185">Reference proteome</keyword>
<reference evidence="6" key="1">
    <citation type="submission" date="2025-08" db="UniProtKB">
        <authorList>
            <consortium name="RefSeq"/>
        </authorList>
    </citation>
    <scope>IDENTIFICATION</scope>
</reference>
<feature type="domain" description="N-acetyltransferase" evidence="4">
    <location>
        <begin position="38"/>
        <end position="130"/>
    </location>
</feature>
<comment type="similarity">
    <text evidence="1">Belongs to the NATD1 family.</text>
</comment>
<dbReference type="Gene3D" id="3.40.630.30">
    <property type="match status" value="1"/>
</dbReference>
<dbReference type="InParanoid" id="A0A6J2WRL4"/>
<evidence type="ECO:0000313" key="5">
    <source>
        <dbReference type="Proteomes" id="UP000504632"/>
    </source>
</evidence>
<dbReference type="SUPFAM" id="SSF55729">
    <property type="entry name" value="Acyl-CoA N-acyltransferases (Nat)"/>
    <property type="match status" value="1"/>
</dbReference>
<evidence type="ECO:0000256" key="2">
    <source>
        <dbReference type="ARBA" id="ARBA00020243"/>
    </source>
</evidence>
<dbReference type="Proteomes" id="UP000504632">
    <property type="component" value="Chromosome 13"/>
</dbReference>
<dbReference type="InterPro" id="IPR016181">
    <property type="entry name" value="Acyl_CoA_acyltransferase"/>
</dbReference>